<dbReference type="InterPro" id="IPR015943">
    <property type="entry name" value="WD40/YVTN_repeat-like_dom_sf"/>
</dbReference>
<dbReference type="Gene3D" id="2.130.10.10">
    <property type="entry name" value="YVTN repeat-like/Quinoprotein amine dehydrogenase"/>
    <property type="match status" value="1"/>
</dbReference>
<dbReference type="GO" id="GO:1990234">
    <property type="term" value="C:transferase complex"/>
    <property type="evidence" value="ECO:0007669"/>
    <property type="project" value="UniProtKB-ARBA"/>
</dbReference>
<dbReference type="Proteomes" id="UP001218188">
    <property type="component" value="Unassembled WGS sequence"/>
</dbReference>
<dbReference type="PANTHER" id="PTHR22847">
    <property type="entry name" value="WD40 REPEAT PROTEIN"/>
    <property type="match status" value="1"/>
</dbReference>
<keyword evidence="1 3" id="KW-0853">WD repeat</keyword>
<evidence type="ECO:0000256" key="1">
    <source>
        <dbReference type="ARBA" id="ARBA00022574"/>
    </source>
</evidence>
<dbReference type="PROSITE" id="PS50294">
    <property type="entry name" value="WD_REPEATS_REGION"/>
    <property type="match status" value="1"/>
</dbReference>
<feature type="repeat" description="WD" evidence="3">
    <location>
        <begin position="211"/>
        <end position="252"/>
    </location>
</feature>
<keyword evidence="5" id="KW-1185">Reference proteome</keyword>
<sequence length="371" mass="41479">MTLLQPRHPDIRWSTHRIPAISLNLMDFPRSGSDAHYMSLFVGPETYFEQKLSSAQREYPLRPKFTLQYNTSLRIRVQRRRFRWMWNAIAEEADLSYQQASRKFAQTSLAGAVRRSTDLPKITANLICLDGNVKGAENVLIGLHEAEDLAQRKQRLVGNLGESKGLFEKVMRYIGAASEASNMHGKRAIRTHSTTAPPHRKGRFHSLQPAISGHTDAMTSVSFPPSGRYVMSASNDGELRFWDPVSKKESKKPTKTNQGPITPLTFLDEDNFVTGAKDGSHLPLKWSRRSRQRPLHPIPGDDPVTSIAGSGTRIIKGMLDGTMRIKDLADDSVHTWHAHNDTAVTSVEVNGPPRLETGLSEFGLSTRVASY</sequence>
<dbReference type="SMART" id="SM00320">
    <property type="entry name" value="WD40"/>
    <property type="match status" value="1"/>
</dbReference>
<dbReference type="AlphaFoldDB" id="A0AAD6S6V1"/>
<dbReference type="PANTHER" id="PTHR22847:SF637">
    <property type="entry name" value="WD REPEAT DOMAIN 5B"/>
    <property type="match status" value="1"/>
</dbReference>
<organism evidence="4 5">
    <name type="scientific">Mycena alexandri</name>
    <dbReference type="NCBI Taxonomy" id="1745969"/>
    <lineage>
        <taxon>Eukaryota</taxon>
        <taxon>Fungi</taxon>
        <taxon>Dikarya</taxon>
        <taxon>Basidiomycota</taxon>
        <taxon>Agaricomycotina</taxon>
        <taxon>Agaricomycetes</taxon>
        <taxon>Agaricomycetidae</taxon>
        <taxon>Agaricales</taxon>
        <taxon>Marasmiineae</taxon>
        <taxon>Mycenaceae</taxon>
        <taxon>Mycena</taxon>
    </lineage>
</organism>
<evidence type="ECO:0000313" key="4">
    <source>
        <dbReference type="EMBL" id="KAJ7021975.1"/>
    </source>
</evidence>
<dbReference type="Pfam" id="PF00400">
    <property type="entry name" value="WD40"/>
    <property type="match status" value="1"/>
</dbReference>
<keyword evidence="2" id="KW-0677">Repeat</keyword>
<dbReference type="PROSITE" id="PS50082">
    <property type="entry name" value="WD_REPEATS_2"/>
    <property type="match status" value="1"/>
</dbReference>
<evidence type="ECO:0000256" key="3">
    <source>
        <dbReference type="PROSITE-ProRule" id="PRU00221"/>
    </source>
</evidence>
<comment type="caution">
    <text evidence="4">The sequence shown here is derived from an EMBL/GenBank/DDBJ whole genome shotgun (WGS) entry which is preliminary data.</text>
</comment>
<reference evidence="4" key="1">
    <citation type="submission" date="2023-03" db="EMBL/GenBank/DDBJ databases">
        <title>Massive genome expansion in bonnet fungi (Mycena s.s.) driven by repeated elements and novel gene families across ecological guilds.</title>
        <authorList>
            <consortium name="Lawrence Berkeley National Laboratory"/>
            <person name="Harder C.B."/>
            <person name="Miyauchi S."/>
            <person name="Viragh M."/>
            <person name="Kuo A."/>
            <person name="Thoen E."/>
            <person name="Andreopoulos B."/>
            <person name="Lu D."/>
            <person name="Skrede I."/>
            <person name="Drula E."/>
            <person name="Henrissat B."/>
            <person name="Morin E."/>
            <person name="Kohler A."/>
            <person name="Barry K."/>
            <person name="LaButti K."/>
            <person name="Morin E."/>
            <person name="Salamov A."/>
            <person name="Lipzen A."/>
            <person name="Mereny Z."/>
            <person name="Hegedus B."/>
            <person name="Baldrian P."/>
            <person name="Stursova M."/>
            <person name="Weitz H."/>
            <person name="Taylor A."/>
            <person name="Grigoriev I.V."/>
            <person name="Nagy L.G."/>
            <person name="Martin F."/>
            <person name="Kauserud H."/>
        </authorList>
    </citation>
    <scope>NUCLEOTIDE SEQUENCE</scope>
    <source>
        <strain evidence="4">CBHHK200</strain>
    </source>
</reference>
<evidence type="ECO:0000313" key="5">
    <source>
        <dbReference type="Proteomes" id="UP001218188"/>
    </source>
</evidence>
<dbReference type="InterPro" id="IPR036322">
    <property type="entry name" value="WD40_repeat_dom_sf"/>
</dbReference>
<accession>A0AAD6S6V1</accession>
<evidence type="ECO:0000256" key="2">
    <source>
        <dbReference type="ARBA" id="ARBA00022737"/>
    </source>
</evidence>
<gene>
    <name evidence="4" type="ORF">C8F04DRAFT_1241046</name>
</gene>
<dbReference type="SUPFAM" id="SSF50978">
    <property type="entry name" value="WD40 repeat-like"/>
    <property type="match status" value="1"/>
</dbReference>
<name>A0AAD6S6V1_9AGAR</name>
<dbReference type="InterPro" id="IPR001680">
    <property type="entry name" value="WD40_rpt"/>
</dbReference>
<protein>
    <submittedName>
        <fullName evidence="4">WD40-repeat-containing domain protein</fullName>
    </submittedName>
</protein>
<dbReference type="EMBL" id="JARJCM010000219">
    <property type="protein sequence ID" value="KAJ7021975.1"/>
    <property type="molecule type" value="Genomic_DNA"/>
</dbReference>
<proteinExistence type="predicted"/>